<dbReference type="RefSeq" id="WP_071658717.1">
    <property type="nucleotide sequence ID" value="NZ_MLCF01000162.1"/>
</dbReference>
<evidence type="ECO:0000256" key="2">
    <source>
        <dbReference type="ARBA" id="ARBA00006337"/>
    </source>
</evidence>
<evidence type="ECO:0000313" key="13">
    <source>
        <dbReference type="EMBL" id="OIV35361.1"/>
    </source>
</evidence>
<comment type="caution">
    <text evidence="13">The sequence shown here is derived from an EMBL/GenBank/DDBJ whole genome shotgun (WGS) entry which is preliminary data.</text>
</comment>
<evidence type="ECO:0000256" key="9">
    <source>
        <dbReference type="PROSITE-ProRule" id="PRU00703"/>
    </source>
</evidence>
<dbReference type="Proteomes" id="UP000243342">
    <property type="component" value="Unassembled WGS sequence"/>
</dbReference>
<evidence type="ECO:0000256" key="4">
    <source>
        <dbReference type="ARBA" id="ARBA00022692"/>
    </source>
</evidence>
<dbReference type="PANTHER" id="PTHR43099:SF6">
    <property type="entry name" value="UPF0053 PROTEIN RV1842C"/>
    <property type="match status" value="1"/>
</dbReference>
<dbReference type="GO" id="GO:0005886">
    <property type="term" value="C:plasma membrane"/>
    <property type="evidence" value="ECO:0007669"/>
    <property type="project" value="UniProtKB-SubCell"/>
</dbReference>
<evidence type="ECO:0000256" key="7">
    <source>
        <dbReference type="ARBA" id="ARBA00023122"/>
    </source>
</evidence>
<keyword evidence="14" id="KW-1185">Reference proteome</keyword>
<dbReference type="InterPro" id="IPR051676">
    <property type="entry name" value="UPF0053_domain"/>
</dbReference>
<dbReference type="CDD" id="cd04590">
    <property type="entry name" value="CBS_pair_CorC_HlyC_assoc"/>
    <property type="match status" value="1"/>
</dbReference>
<dbReference type="InterPro" id="IPR016169">
    <property type="entry name" value="FAD-bd_PCMH_sub2"/>
</dbReference>
<feature type="domain" description="CNNM transmembrane" evidence="12">
    <location>
        <begin position="1"/>
        <end position="193"/>
    </location>
</feature>
<reference evidence="13 14" key="1">
    <citation type="submission" date="2016-10" db="EMBL/GenBank/DDBJ databases">
        <title>Genome sequence of Streptomyces gilvigriseus MUSC 26.</title>
        <authorList>
            <person name="Lee L.-H."/>
            <person name="Ser H.-L."/>
        </authorList>
    </citation>
    <scope>NUCLEOTIDE SEQUENCE [LARGE SCALE GENOMIC DNA]</scope>
    <source>
        <strain evidence="13 14">MUSC 26</strain>
    </source>
</reference>
<evidence type="ECO:0000256" key="3">
    <source>
        <dbReference type="ARBA" id="ARBA00022475"/>
    </source>
</evidence>
<evidence type="ECO:0008006" key="15">
    <source>
        <dbReference type="Google" id="ProtNLM"/>
    </source>
</evidence>
<dbReference type="InterPro" id="IPR000644">
    <property type="entry name" value="CBS_dom"/>
</dbReference>
<gene>
    <name evidence="13" type="ORF">BIV57_22040</name>
</gene>
<dbReference type="InterPro" id="IPR044751">
    <property type="entry name" value="Ion_transp-like_CBS"/>
</dbReference>
<feature type="domain" description="CBS" evidence="11">
    <location>
        <begin position="212"/>
        <end position="272"/>
    </location>
</feature>
<dbReference type="SMART" id="SM01091">
    <property type="entry name" value="CorC_HlyC"/>
    <property type="match status" value="1"/>
</dbReference>
<dbReference type="SUPFAM" id="SSF54631">
    <property type="entry name" value="CBS-domain pair"/>
    <property type="match status" value="1"/>
</dbReference>
<dbReference type="PANTHER" id="PTHR43099">
    <property type="entry name" value="UPF0053 PROTEIN YRKA"/>
    <property type="match status" value="1"/>
</dbReference>
<keyword evidence="3" id="KW-1003">Cell membrane</keyword>
<evidence type="ECO:0000256" key="8">
    <source>
        <dbReference type="ARBA" id="ARBA00023136"/>
    </source>
</evidence>
<dbReference type="SUPFAM" id="SSF56176">
    <property type="entry name" value="FAD-binding/transporter-associated domain-like"/>
    <property type="match status" value="1"/>
</dbReference>
<sequence>MFVLTALTGYFVAQEFSFVAVDRGELRRQARAGDRRAARALAVTGRVSFMLSGAQLGITVTGLIVGFLAEPAVAALVRPVLPALGIPDSASTGVSVTVGLVLATVVQMVLGELLPKNYGIARPEPVAKALAGSTLLYLRIAGPVIRLFDRSASRLLRLVGVEPVEELHEGAGPEELERIIDESEESGDLPPRLAGLLERAMDFDERIADDVMVPRARVTAVRADATARQALRTLQEAGVTRCPVFAVGGVDDVVGLLSVRELIADPDLDFDTATAGALARPALLVPDTLPVPVLLGRMRAEDAEMACVIDEFGGLDGVVTVEDIAEELVGEIEDESDEPEEQSVRAADGSWLLDGALRLDEVERICGLELPEGEYETLGGLVMTRLGRLPQIGDAVELVLVPPAPLEGEPPPPLHVRLAVEGIERRVPAEVRLTVRQQDGGAVGGEAS</sequence>
<dbReference type="GO" id="GO:0050660">
    <property type="term" value="F:flavin adenine dinucleotide binding"/>
    <property type="evidence" value="ECO:0007669"/>
    <property type="project" value="InterPro"/>
</dbReference>
<comment type="subcellular location">
    <subcellularLocation>
        <location evidence="1">Cell membrane</location>
        <topology evidence="1">Multi-pass membrane protein</topology>
    </subcellularLocation>
</comment>
<dbReference type="OrthoDB" id="110231at2"/>
<keyword evidence="8 10" id="KW-0472">Membrane</keyword>
<accession>A0A1J7BPI9</accession>
<evidence type="ECO:0000259" key="12">
    <source>
        <dbReference type="PROSITE" id="PS51846"/>
    </source>
</evidence>
<dbReference type="Gene3D" id="3.10.580.10">
    <property type="entry name" value="CBS-domain"/>
    <property type="match status" value="1"/>
</dbReference>
<comment type="similarity">
    <text evidence="2">Belongs to the UPF0053 family.</text>
</comment>
<dbReference type="Pfam" id="PF00571">
    <property type="entry name" value="CBS"/>
    <property type="match status" value="2"/>
</dbReference>
<evidence type="ECO:0000313" key="14">
    <source>
        <dbReference type="Proteomes" id="UP000243342"/>
    </source>
</evidence>
<evidence type="ECO:0000259" key="11">
    <source>
        <dbReference type="PROSITE" id="PS51371"/>
    </source>
</evidence>
<dbReference type="STRING" id="1428644.BIV57_22040"/>
<evidence type="ECO:0000256" key="10">
    <source>
        <dbReference type="PROSITE-ProRule" id="PRU01193"/>
    </source>
</evidence>
<dbReference type="Pfam" id="PF03471">
    <property type="entry name" value="CorC_HlyC"/>
    <property type="match status" value="1"/>
</dbReference>
<dbReference type="InterPro" id="IPR036318">
    <property type="entry name" value="FAD-bd_PCMH-like_sf"/>
</dbReference>
<proteinExistence type="inferred from homology"/>
<evidence type="ECO:0000256" key="6">
    <source>
        <dbReference type="ARBA" id="ARBA00022989"/>
    </source>
</evidence>
<dbReference type="Gene3D" id="3.30.465.10">
    <property type="match status" value="1"/>
</dbReference>
<dbReference type="PROSITE" id="PS51846">
    <property type="entry name" value="CNNM"/>
    <property type="match status" value="1"/>
</dbReference>
<protein>
    <recommendedName>
        <fullName evidence="15">HlyC/CorC family transporter</fullName>
    </recommendedName>
</protein>
<dbReference type="EMBL" id="MLCF01000162">
    <property type="protein sequence ID" value="OIV35361.1"/>
    <property type="molecule type" value="Genomic_DNA"/>
</dbReference>
<dbReference type="InterPro" id="IPR046342">
    <property type="entry name" value="CBS_dom_sf"/>
</dbReference>
<keyword evidence="5" id="KW-0677">Repeat</keyword>
<dbReference type="InterPro" id="IPR002550">
    <property type="entry name" value="CNNM"/>
</dbReference>
<dbReference type="AlphaFoldDB" id="A0A1J7BPI9"/>
<keyword evidence="6 10" id="KW-1133">Transmembrane helix</keyword>
<evidence type="ECO:0000256" key="5">
    <source>
        <dbReference type="ARBA" id="ARBA00022737"/>
    </source>
</evidence>
<dbReference type="PROSITE" id="PS51371">
    <property type="entry name" value="CBS"/>
    <property type="match status" value="2"/>
</dbReference>
<keyword evidence="4 10" id="KW-0812">Transmembrane</keyword>
<dbReference type="Pfam" id="PF01595">
    <property type="entry name" value="CNNM"/>
    <property type="match status" value="1"/>
</dbReference>
<dbReference type="InterPro" id="IPR005170">
    <property type="entry name" value="Transptr-assoc_dom"/>
</dbReference>
<evidence type="ECO:0000256" key="1">
    <source>
        <dbReference type="ARBA" id="ARBA00004651"/>
    </source>
</evidence>
<feature type="domain" description="CBS" evidence="11">
    <location>
        <begin position="278"/>
        <end position="335"/>
    </location>
</feature>
<organism evidence="13 14">
    <name type="scientific">Mangrovactinospora gilvigrisea</name>
    <dbReference type="NCBI Taxonomy" id="1428644"/>
    <lineage>
        <taxon>Bacteria</taxon>
        <taxon>Bacillati</taxon>
        <taxon>Actinomycetota</taxon>
        <taxon>Actinomycetes</taxon>
        <taxon>Kitasatosporales</taxon>
        <taxon>Streptomycetaceae</taxon>
        <taxon>Mangrovactinospora</taxon>
    </lineage>
</organism>
<keyword evidence="7 9" id="KW-0129">CBS domain</keyword>
<name>A0A1J7BPI9_9ACTN</name>